<gene>
    <name evidence="2" type="ORF">SAMN04488134_1223</name>
</gene>
<dbReference type="RefSeq" id="WP_091500420.1">
    <property type="nucleotide sequence ID" value="NZ_FODJ01000022.1"/>
</dbReference>
<accession>A0A1H8TYK6</accession>
<dbReference type="PROSITE" id="PS51186">
    <property type="entry name" value="GNAT"/>
    <property type="match status" value="1"/>
</dbReference>
<protein>
    <submittedName>
        <fullName evidence="2">Acetyltransferase (GNAT) family protein</fullName>
    </submittedName>
</protein>
<dbReference type="STRING" id="872970.SAMN04488134_1223"/>
<evidence type="ECO:0000313" key="2">
    <source>
        <dbReference type="EMBL" id="SEO95977.1"/>
    </source>
</evidence>
<name>A0A1H8TYK6_9BACI</name>
<dbReference type="AlphaFoldDB" id="A0A1H8TYK6"/>
<organism evidence="2 3">
    <name type="scientific">Amphibacillus marinus</name>
    <dbReference type="NCBI Taxonomy" id="872970"/>
    <lineage>
        <taxon>Bacteria</taxon>
        <taxon>Bacillati</taxon>
        <taxon>Bacillota</taxon>
        <taxon>Bacilli</taxon>
        <taxon>Bacillales</taxon>
        <taxon>Bacillaceae</taxon>
        <taxon>Amphibacillus</taxon>
    </lineage>
</organism>
<dbReference type="Gene3D" id="3.40.630.30">
    <property type="match status" value="1"/>
</dbReference>
<evidence type="ECO:0000313" key="3">
    <source>
        <dbReference type="Proteomes" id="UP000199300"/>
    </source>
</evidence>
<dbReference type="Proteomes" id="UP000199300">
    <property type="component" value="Unassembled WGS sequence"/>
</dbReference>
<dbReference type="OrthoDB" id="7163760at2"/>
<sequence length="192" mass="22343">MTIYLKKSSYDCNRQSDIVELLYSTDPELLQLWYGNKVKDVLQQRLTLNLLTRYLLEIWDEQTFVGIVIIYPVSALADSGVQGTADIRKILGWAQFFKKRTIYKKSARMFSGDIPKHYFYIQGFAIAPKYQGNGVGSTVLQQLKKRYLNLALYVSESNNRAQQFYVKNGFKPTFYGQMSYRKQAFGEYLMLT</sequence>
<dbReference type="GO" id="GO:0016747">
    <property type="term" value="F:acyltransferase activity, transferring groups other than amino-acyl groups"/>
    <property type="evidence" value="ECO:0007669"/>
    <property type="project" value="InterPro"/>
</dbReference>
<evidence type="ECO:0000259" key="1">
    <source>
        <dbReference type="PROSITE" id="PS51186"/>
    </source>
</evidence>
<dbReference type="EMBL" id="FODJ01000022">
    <property type="protein sequence ID" value="SEO95977.1"/>
    <property type="molecule type" value="Genomic_DNA"/>
</dbReference>
<feature type="domain" description="N-acetyltransferase" evidence="1">
    <location>
        <begin position="36"/>
        <end position="192"/>
    </location>
</feature>
<dbReference type="SUPFAM" id="SSF55729">
    <property type="entry name" value="Acyl-CoA N-acyltransferases (Nat)"/>
    <property type="match status" value="1"/>
</dbReference>
<dbReference type="InterPro" id="IPR000182">
    <property type="entry name" value="GNAT_dom"/>
</dbReference>
<dbReference type="InterPro" id="IPR016181">
    <property type="entry name" value="Acyl_CoA_acyltransferase"/>
</dbReference>
<proteinExistence type="predicted"/>
<keyword evidence="3" id="KW-1185">Reference proteome</keyword>
<keyword evidence="2" id="KW-0808">Transferase</keyword>
<dbReference type="CDD" id="cd04301">
    <property type="entry name" value="NAT_SF"/>
    <property type="match status" value="1"/>
</dbReference>
<dbReference type="Pfam" id="PF00583">
    <property type="entry name" value="Acetyltransf_1"/>
    <property type="match status" value="1"/>
</dbReference>
<reference evidence="2 3" key="1">
    <citation type="submission" date="2016-10" db="EMBL/GenBank/DDBJ databases">
        <authorList>
            <person name="de Groot N.N."/>
        </authorList>
    </citation>
    <scope>NUCLEOTIDE SEQUENCE [LARGE SCALE GENOMIC DNA]</scope>
    <source>
        <strain evidence="2 3">CGMCC 1.10434</strain>
    </source>
</reference>